<sequence>MSEILRNKGIEQLICHGKLTDSEKKEQLEEFKTSNIPVMILSSKSIAPWMDLGAATSFIIEPGWNHGILDTILHRKADSSRQTDVYCLYYEDSVEETMKKISDEKKRLIESLLGI</sequence>
<evidence type="ECO:0008006" key="3">
    <source>
        <dbReference type="Google" id="ProtNLM"/>
    </source>
</evidence>
<accession>A0A8J5ULS3</accession>
<comment type="caution">
    <text evidence="1">The sequence shown here is derived from an EMBL/GenBank/DDBJ whole genome shotgun (WGS) entry which is preliminary data.</text>
</comment>
<dbReference type="OrthoDB" id="448448at2759"/>
<dbReference type="GeneID" id="73470535"/>
<organism evidence="1 2">
    <name type="scientific">[Candida] subhashii</name>
    <dbReference type="NCBI Taxonomy" id="561895"/>
    <lineage>
        <taxon>Eukaryota</taxon>
        <taxon>Fungi</taxon>
        <taxon>Dikarya</taxon>
        <taxon>Ascomycota</taxon>
        <taxon>Saccharomycotina</taxon>
        <taxon>Pichiomycetes</taxon>
        <taxon>Debaryomycetaceae</taxon>
        <taxon>Spathaspora</taxon>
    </lineage>
</organism>
<name>A0A8J5ULS3_9ASCO</name>
<evidence type="ECO:0000313" key="2">
    <source>
        <dbReference type="Proteomes" id="UP000694255"/>
    </source>
</evidence>
<protein>
    <recommendedName>
        <fullName evidence="3">Helicase C-terminal domain-containing protein</fullName>
    </recommendedName>
</protein>
<dbReference type="Proteomes" id="UP000694255">
    <property type="component" value="Unassembled WGS sequence"/>
</dbReference>
<evidence type="ECO:0000313" key="1">
    <source>
        <dbReference type="EMBL" id="KAG7662747.1"/>
    </source>
</evidence>
<proteinExistence type="predicted"/>
<dbReference type="EMBL" id="JAGSYN010000163">
    <property type="protein sequence ID" value="KAG7662747.1"/>
    <property type="molecule type" value="Genomic_DNA"/>
</dbReference>
<keyword evidence="2" id="KW-1185">Reference proteome</keyword>
<dbReference type="RefSeq" id="XP_049262980.1">
    <property type="nucleotide sequence ID" value="XM_049407621.1"/>
</dbReference>
<reference evidence="1 2" key="1">
    <citation type="journal article" date="2021" name="DNA Res.">
        <title>Genome analysis of Candida subhashii reveals its hybrid nature and dual mitochondrial genome conformations.</title>
        <authorList>
            <person name="Mixao V."/>
            <person name="Hegedusova E."/>
            <person name="Saus E."/>
            <person name="Pryszcz L.P."/>
            <person name="Cillingova A."/>
            <person name="Nosek J."/>
            <person name="Gabaldon T."/>
        </authorList>
    </citation>
    <scope>NUCLEOTIDE SEQUENCE [LARGE SCALE GENOMIC DNA]</scope>
    <source>
        <strain evidence="1 2">CBS 10753</strain>
    </source>
</reference>
<gene>
    <name evidence="1" type="ORF">J8A68_003735</name>
</gene>
<dbReference type="AlphaFoldDB" id="A0A8J5ULS3"/>